<evidence type="ECO:0000313" key="3">
    <source>
        <dbReference type="Proteomes" id="UP000198901"/>
    </source>
</evidence>
<dbReference type="Proteomes" id="UP000198901">
    <property type="component" value="Unassembled WGS sequence"/>
</dbReference>
<feature type="compositionally biased region" description="Polar residues" evidence="1">
    <location>
        <begin position="58"/>
        <end position="67"/>
    </location>
</feature>
<dbReference type="AlphaFoldDB" id="A0A1G9V6G7"/>
<protein>
    <submittedName>
        <fullName evidence="2">Uncharacterized protein</fullName>
    </submittedName>
</protein>
<keyword evidence="3" id="KW-1185">Reference proteome</keyword>
<proteinExistence type="predicted"/>
<feature type="compositionally biased region" description="Basic residues" evidence="1">
    <location>
        <begin position="68"/>
        <end position="79"/>
    </location>
</feature>
<gene>
    <name evidence="2" type="ORF">SAMN04488090_3980</name>
</gene>
<organism evidence="2 3">
    <name type="scientific">Siphonobacter aquaeclarae</name>
    <dbReference type="NCBI Taxonomy" id="563176"/>
    <lineage>
        <taxon>Bacteria</taxon>
        <taxon>Pseudomonadati</taxon>
        <taxon>Bacteroidota</taxon>
        <taxon>Cytophagia</taxon>
        <taxon>Cytophagales</taxon>
        <taxon>Cytophagaceae</taxon>
        <taxon>Siphonobacter</taxon>
    </lineage>
</organism>
<feature type="region of interest" description="Disordered" evidence="1">
    <location>
        <begin position="56"/>
        <end position="80"/>
    </location>
</feature>
<accession>A0A1G9V6G7</accession>
<sequence>MGNSEPVKDLPDKIEFMNCSVVSRMNQHPRIPSSTTGRMPYLFGIRRFAFSGVVRAGTSPSNRQTSGKGRRFNPGKRSLRGTFRERLTKNNETRMPCRKNPAGTPHGYQVQNQRLHALSRHLAGVLKNYNFFAGFPKTVAPSPTFSTTTEPAPMRAPAPT</sequence>
<dbReference type="EMBL" id="FNGS01000008">
    <property type="protein sequence ID" value="SDM67656.1"/>
    <property type="molecule type" value="Genomic_DNA"/>
</dbReference>
<reference evidence="2 3" key="1">
    <citation type="submission" date="2016-10" db="EMBL/GenBank/DDBJ databases">
        <authorList>
            <person name="de Groot N.N."/>
        </authorList>
    </citation>
    <scope>NUCLEOTIDE SEQUENCE [LARGE SCALE GENOMIC DNA]</scope>
    <source>
        <strain evidence="2 3">DSM 21668</strain>
    </source>
</reference>
<name>A0A1G9V6G7_9BACT</name>
<evidence type="ECO:0000313" key="2">
    <source>
        <dbReference type="EMBL" id="SDM67656.1"/>
    </source>
</evidence>
<evidence type="ECO:0000256" key="1">
    <source>
        <dbReference type="SAM" id="MobiDB-lite"/>
    </source>
</evidence>